<organism>
    <name type="scientific">Branchiostoma floridae</name>
    <name type="common">Florida lancelet</name>
    <name type="synonym">Amphioxus</name>
    <dbReference type="NCBI Taxonomy" id="7739"/>
    <lineage>
        <taxon>Eukaryota</taxon>
        <taxon>Metazoa</taxon>
        <taxon>Chordata</taxon>
        <taxon>Cephalochordata</taxon>
        <taxon>Leptocardii</taxon>
        <taxon>Amphioxiformes</taxon>
        <taxon>Branchiostomatidae</taxon>
        <taxon>Branchiostoma</taxon>
    </lineage>
</organism>
<keyword evidence="1" id="KW-0732">Signal</keyword>
<dbReference type="eggNOG" id="ENOG502RZVB">
    <property type="taxonomic scope" value="Eukaryota"/>
</dbReference>
<accession>C3YKW4</accession>
<evidence type="ECO:0000256" key="1">
    <source>
        <dbReference type="SAM" id="SignalP"/>
    </source>
</evidence>
<dbReference type="SUPFAM" id="SSF69318">
    <property type="entry name" value="Integrin alpha N-terminal domain"/>
    <property type="match status" value="1"/>
</dbReference>
<sequence>MMWTTPFLTSVLVWFSFYACPVSSSVTVKSVGAMKISNPAFLRLVPNIKVNRTGYDLVITTFDSFPFTIDHVRYVPDVGRHLEDPANWRPRLITDRPRFPNEVDVVPVSPVTISSQVAGEEWFYHRVEWVDMNGDGRKDALTARAHFNLVGASSKSQLVWFEQPSSSSYPALSPSWKGHVISDCADLFFRSANLNFGGKNKTVIFSAGYFTKKLCVTWTEDPDGDWSDEKKIVTRTIDDELGVYYSVEVADINGDKRRELLVTVSNPENGTVLVYEIPDDVRKGSWERRVICDNFTVPGVIKSKGQGSPGLALPFYTSVANRYERKSFNYCHGVVGNGFQIGDVNNDGILELFLPCYSRGEIDVYQVIPN</sequence>
<gene>
    <name evidence="2" type="ORF">BRAFLDRAFT_63196</name>
</gene>
<dbReference type="InParanoid" id="C3YKW4"/>
<dbReference type="PANTHER" id="PTHR35836:SF1">
    <property type="entry name" value="VCBS REPEAT-CONTAINING PROTEIN"/>
    <property type="match status" value="1"/>
</dbReference>
<dbReference type="Gene3D" id="2.130.10.130">
    <property type="entry name" value="Integrin alpha, N-terminal"/>
    <property type="match status" value="1"/>
</dbReference>
<evidence type="ECO:0000313" key="2">
    <source>
        <dbReference type="EMBL" id="EEN59182.1"/>
    </source>
</evidence>
<dbReference type="AlphaFoldDB" id="C3YKW4"/>
<dbReference type="EMBL" id="GG666523">
    <property type="protein sequence ID" value="EEN59182.1"/>
    <property type="molecule type" value="Genomic_DNA"/>
</dbReference>
<proteinExistence type="predicted"/>
<protein>
    <recommendedName>
        <fullName evidence="3">FG-GAP repeat protein</fullName>
    </recommendedName>
</protein>
<dbReference type="InterPro" id="IPR028994">
    <property type="entry name" value="Integrin_alpha_N"/>
</dbReference>
<evidence type="ECO:0008006" key="3">
    <source>
        <dbReference type="Google" id="ProtNLM"/>
    </source>
</evidence>
<feature type="chain" id="PRO_5002935741" description="FG-GAP repeat protein" evidence="1">
    <location>
        <begin position="25"/>
        <end position="370"/>
    </location>
</feature>
<reference evidence="2" key="1">
    <citation type="journal article" date="2008" name="Nature">
        <title>The amphioxus genome and the evolution of the chordate karyotype.</title>
        <authorList>
            <consortium name="US DOE Joint Genome Institute (JGI-PGF)"/>
            <person name="Putnam N.H."/>
            <person name="Butts T."/>
            <person name="Ferrier D.E.K."/>
            <person name="Furlong R.F."/>
            <person name="Hellsten U."/>
            <person name="Kawashima T."/>
            <person name="Robinson-Rechavi M."/>
            <person name="Shoguchi E."/>
            <person name="Terry A."/>
            <person name="Yu J.-K."/>
            <person name="Benito-Gutierrez E.L."/>
            <person name="Dubchak I."/>
            <person name="Garcia-Fernandez J."/>
            <person name="Gibson-Brown J.J."/>
            <person name="Grigoriev I.V."/>
            <person name="Horton A.C."/>
            <person name="de Jong P.J."/>
            <person name="Jurka J."/>
            <person name="Kapitonov V.V."/>
            <person name="Kohara Y."/>
            <person name="Kuroki Y."/>
            <person name="Lindquist E."/>
            <person name="Lucas S."/>
            <person name="Osoegawa K."/>
            <person name="Pennacchio L.A."/>
            <person name="Salamov A.A."/>
            <person name="Satou Y."/>
            <person name="Sauka-Spengler T."/>
            <person name="Schmutz J."/>
            <person name="Shin-I T."/>
            <person name="Toyoda A."/>
            <person name="Bronner-Fraser M."/>
            <person name="Fujiyama A."/>
            <person name="Holland L.Z."/>
            <person name="Holland P.W.H."/>
            <person name="Satoh N."/>
            <person name="Rokhsar D.S."/>
        </authorList>
    </citation>
    <scope>NUCLEOTIDE SEQUENCE [LARGE SCALE GENOMIC DNA]</scope>
    <source>
        <strain evidence="2">S238N-H82</strain>
        <tissue evidence="2">Testes</tissue>
    </source>
</reference>
<feature type="signal peptide" evidence="1">
    <location>
        <begin position="1"/>
        <end position="24"/>
    </location>
</feature>
<name>C3YKW4_BRAFL</name>
<dbReference type="PANTHER" id="PTHR35836">
    <property type="entry name" value="VCBS REPEAT-CONTAINING PROTEIN"/>
    <property type="match status" value="1"/>
</dbReference>